<dbReference type="SUPFAM" id="SSF54862">
    <property type="entry name" value="4Fe-4S ferredoxins"/>
    <property type="match status" value="1"/>
</dbReference>
<dbReference type="InterPro" id="IPR036869">
    <property type="entry name" value="J_dom_sf"/>
</dbReference>
<sequence length="353" mass="38083">MEPLPAARVARVARVGIAPQQAPTRRPESRGARRAPHAAALVGGWALGFRRPSRVRARAEAGDAPRNLYELLGLSPLEAAVASAESIKQRQRVLLKVCHPDIAGDGGAAVTALLTEAVNALSSAQARAEYEASLSGTETEQGRGGSMSWPSLAQIAFSRDGWAEVPLESRGERHEARESLFVDEVACTSCNICVDAAPNTFDIVDYPGGADNYGGGRTARVHTQWGDGEEELLEACEYCPRGCIYWVPRDSLRTLEYLSQAEEYQPFLGRKRKNRPAASGKTNFDPLTGYQVWWPFEEGMAMVSSGNLCPELSATAGAAFAAPEDPRVALAWAELPYEVRKEALRALAQSVAS</sequence>
<feature type="domain" description="J" evidence="1">
    <location>
        <begin position="67"/>
        <end position="134"/>
    </location>
</feature>
<dbReference type="PANTHER" id="PTHR45295">
    <property type="entry name" value="CHAPERONE PROTEIN DNAJ C76, CHLOROPLASTIC"/>
    <property type="match status" value="1"/>
</dbReference>
<evidence type="ECO:0000259" key="2">
    <source>
        <dbReference type="PROSITE" id="PS51379"/>
    </source>
</evidence>
<dbReference type="Pfam" id="PF13370">
    <property type="entry name" value="Fer4_13"/>
    <property type="match status" value="1"/>
</dbReference>
<accession>A0AA36J9J1</accession>
<reference evidence="3" key="1">
    <citation type="submission" date="2023-08" db="EMBL/GenBank/DDBJ databases">
        <authorList>
            <person name="Chen Y."/>
            <person name="Shah S."/>
            <person name="Dougan E. K."/>
            <person name="Thang M."/>
            <person name="Chan C."/>
        </authorList>
    </citation>
    <scope>NUCLEOTIDE SEQUENCE</scope>
</reference>
<dbReference type="PROSITE" id="PS50076">
    <property type="entry name" value="DNAJ_2"/>
    <property type="match status" value="1"/>
</dbReference>
<dbReference type="PANTHER" id="PTHR45295:SF1">
    <property type="entry name" value="CHAPERONE PROTEIN DNAJ C76, CHLOROPLASTIC"/>
    <property type="match status" value="1"/>
</dbReference>
<evidence type="ECO:0000313" key="4">
    <source>
        <dbReference type="Proteomes" id="UP001178507"/>
    </source>
</evidence>
<dbReference type="CDD" id="cd06257">
    <property type="entry name" value="DnaJ"/>
    <property type="match status" value="1"/>
</dbReference>
<keyword evidence="4" id="KW-1185">Reference proteome</keyword>
<gene>
    <name evidence="3" type="ORF">EVOR1521_LOCUS24371</name>
</gene>
<dbReference type="Gene3D" id="1.10.287.110">
    <property type="entry name" value="DnaJ domain"/>
    <property type="match status" value="1"/>
</dbReference>
<proteinExistence type="predicted"/>
<feature type="domain" description="4Fe-4S ferredoxin-type" evidence="2">
    <location>
        <begin position="178"/>
        <end position="206"/>
    </location>
</feature>
<evidence type="ECO:0008006" key="5">
    <source>
        <dbReference type="Google" id="ProtNLM"/>
    </source>
</evidence>
<dbReference type="InterPro" id="IPR001623">
    <property type="entry name" value="DnaJ_domain"/>
</dbReference>
<dbReference type="AlphaFoldDB" id="A0AA36J9J1"/>
<dbReference type="SUPFAM" id="SSF46565">
    <property type="entry name" value="Chaperone J-domain"/>
    <property type="match status" value="1"/>
</dbReference>
<dbReference type="Gene3D" id="3.30.70.20">
    <property type="match status" value="1"/>
</dbReference>
<dbReference type="SMART" id="SM00271">
    <property type="entry name" value="DnaJ"/>
    <property type="match status" value="1"/>
</dbReference>
<evidence type="ECO:0000313" key="3">
    <source>
        <dbReference type="EMBL" id="CAJ1401175.1"/>
    </source>
</evidence>
<evidence type="ECO:0000259" key="1">
    <source>
        <dbReference type="PROSITE" id="PS50076"/>
    </source>
</evidence>
<protein>
    <recommendedName>
        <fullName evidence="5">J domain-containing protein</fullName>
    </recommendedName>
</protein>
<dbReference type="EMBL" id="CAUJNA010003403">
    <property type="protein sequence ID" value="CAJ1401175.1"/>
    <property type="molecule type" value="Genomic_DNA"/>
</dbReference>
<dbReference type="Proteomes" id="UP001178507">
    <property type="component" value="Unassembled WGS sequence"/>
</dbReference>
<organism evidence="3 4">
    <name type="scientific">Effrenium voratum</name>
    <dbReference type="NCBI Taxonomy" id="2562239"/>
    <lineage>
        <taxon>Eukaryota</taxon>
        <taxon>Sar</taxon>
        <taxon>Alveolata</taxon>
        <taxon>Dinophyceae</taxon>
        <taxon>Suessiales</taxon>
        <taxon>Symbiodiniaceae</taxon>
        <taxon>Effrenium</taxon>
    </lineage>
</organism>
<dbReference type="InterPro" id="IPR017896">
    <property type="entry name" value="4Fe4S_Fe-S-bd"/>
</dbReference>
<name>A0AA36J9J1_9DINO</name>
<comment type="caution">
    <text evidence="3">The sequence shown here is derived from an EMBL/GenBank/DDBJ whole genome shotgun (WGS) entry which is preliminary data.</text>
</comment>
<dbReference type="PROSITE" id="PS51379">
    <property type="entry name" value="4FE4S_FER_2"/>
    <property type="match status" value="1"/>
</dbReference>